<dbReference type="Gene3D" id="3.80.10.10">
    <property type="entry name" value="Ribonuclease Inhibitor"/>
    <property type="match status" value="2"/>
</dbReference>
<dbReference type="PROSITE" id="PS50835">
    <property type="entry name" value="IG_LIKE"/>
    <property type="match status" value="1"/>
</dbReference>
<dbReference type="SMART" id="SM00369">
    <property type="entry name" value="LRR_TYP"/>
    <property type="match status" value="6"/>
</dbReference>
<feature type="region of interest" description="Disordered" evidence="4">
    <location>
        <begin position="697"/>
        <end position="718"/>
    </location>
</feature>
<protein>
    <submittedName>
        <fullName evidence="7">Leucine rich repeat containing 66</fullName>
    </submittedName>
</protein>
<keyword evidence="8" id="KW-1185">Reference proteome</keyword>
<feature type="region of interest" description="Disordered" evidence="4">
    <location>
        <begin position="526"/>
        <end position="567"/>
    </location>
</feature>
<feature type="compositionally biased region" description="Low complexity" evidence="4">
    <location>
        <begin position="877"/>
        <end position="886"/>
    </location>
</feature>
<dbReference type="KEGG" id="shr:100930903"/>
<feature type="compositionally biased region" description="Basic and acidic residues" evidence="4">
    <location>
        <begin position="527"/>
        <end position="563"/>
    </location>
</feature>
<evidence type="ECO:0000256" key="2">
    <source>
        <dbReference type="ARBA" id="ARBA00022729"/>
    </source>
</evidence>
<dbReference type="PANTHER" id="PTHR24369">
    <property type="entry name" value="ANTIGEN BSP, PUTATIVE-RELATED"/>
    <property type="match status" value="1"/>
</dbReference>
<evidence type="ECO:0000313" key="7">
    <source>
        <dbReference type="Ensembl" id="ENSSHAP00000020964.2"/>
    </source>
</evidence>
<dbReference type="InterPro" id="IPR032675">
    <property type="entry name" value="LRR_dom_sf"/>
</dbReference>
<dbReference type="STRING" id="9305.ENSSHAP00000020964"/>
<proteinExistence type="predicted"/>
<feature type="transmembrane region" description="Helical" evidence="5">
    <location>
        <begin position="434"/>
        <end position="456"/>
    </location>
</feature>
<dbReference type="GO" id="GO:0005886">
    <property type="term" value="C:plasma membrane"/>
    <property type="evidence" value="ECO:0007669"/>
    <property type="project" value="TreeGrafter"/>
</dbReference>
<evidence type="ECO:0000259" key="6">
    <source>
        <dbReference type="PROSITE" id="PS50835"/>
    </source>
</evidence>
<keyword evidence="5" id="KW-1133">Transmembrane helix</keyword>
<organism evidence="7 8">
    <name type="scientific">Sarcophilus harrisii</name>
    <name type="common">Tasmanian devil</name>
    <name type="synonym">Sarcophilus laniarius</name>
    <dbReference type="NCBI Taxonomy" id="9305"/>
    <lineage>
        <taxon>Eukaryota</taxon>
        <taxon>Metazoa</taxon>
        <taxon>Chordata</taxon>
        <taxon>Craniata</taxon>
        <taxon>Vertebrata</taxon>
        <taxon>Euteleostomi</taxon>
        <taxon>Mammalia</taxon>
        <taxon>Metatheria</taxon>
        <taxon>Dasyuromorphia</taxon>
        <taxon>Dasyuridae</taxon>
        <taxon>Sarcophilus</taxon>
    </lineage>
</organism>
<keyword evidence="2" id="KW-0732">Signal</keyword>
<dbReference type="InterPro" id="IPR007110">
    <property type="entry name" value="Ig-like_dom"/>
</dbReference>
<accession>G3WZV9</accession>
<evidence type="ECO:0000256" key="5">
    <source>
        <dbReference type="SAM" id="Phobius"/>
    </source>
</evidence>
<dbReference type="SMART" id="SM00409">
    <property type="entry name" value="IG"/>
    <property type="match status" value="1"/>
</dbReference>
<dbReference type="InterPro" id="IPR003591">
    <property type="entry name" value="Leu-rich_rpt_typical-subtyp"/>
</dbReference>
<dbReference type="GeneID" id="100930903"/>
<dbReference type="InterPro" id="IPR036179">
    <property type="entry name" value="Ig-like_dom_sf"/>
</dbReference>
<dbReference type="eggNOG" id="KOG0619">
    <property type="taxonomic scope" value="Eukaryota"/>
</dbReference>
<dbReference type="CTD" id="339977"/>
<dbReference type="InterPro" id="IPR003599">
    <property type="entry name" value="Ig_sub"/>
</dbReference>
<dbReference type="GeneTree" id="ENSGT00390000014817"/>
<gene>
    <name evidence="7" type="primary">LRRC66</name>
</gene>
<evidence type="ECO:0000256" key="1">
    <source>
        <dbReference type="ARBA" id="ARBA00022614"/>
    </source>
</evidence>
<keyword evidence="1" id="KW-0433">Leucine-rich repeat</keyword>
<evidence type="ECO:0000256" key="4">
    <source>
        <dbReference type="SAM" id="MobiDB-lite"/>
    </source>
</evidence>
<evidence type="ECO:0000313" key="8">
    <source>
        <dbReference type="Proteomes" id="UP000007648"/>
    </source>
</evidence>
<feature type="region of interest" description="Disordered" evidence="4">
    <location>
        <begin position="765"/>
        <end position="800"/>
    </location>
</feature>
<dbReference type="PANTHER" id="PTHR24369:SF213">
    <property type="entry name" value="INSULIN LIKE GROWTH FACTOR BINDING PROTEIN ACID LABILE SUBUNIT"/>
    <property type="match status" value="1"/>
</dbReference>
<reference evidence="7 8" key="1">
    <citation type="journal article" date="2011" name="Proc. Natl. Acad. Sci. U.S.A.">
        <title>Genetic diversity and population structure of the endangered marsupial Sarcophilus harrisii (Tasmanian devil).</title>
        <authorList>
            <person name="Miller W."/>
            <person name="Hayes V.M."/>
            <person name="Ratan A."/>
            <person name="Petersen D.C."/>
            <person name="Wittekindt N.E."/>
            <person name="Miller J."/>
            <person name="Walenz B."/>
            <person name="Knight J."/>
            <person name="Qi J."/>
            <person name="Zhao F."/>
            <person name="Wang Q."/>
            <person name="Bedoya-Reina O.C."/>
            <person name="Katiyar N."/>
            <person name="Tomsho L.P."/>
            <person name="Kasson L.M."/>
            <person name="Hardie R.A."/>
            <person name="Woodbridge P."/>
            <person name="Tindall E.A."/>
            <person name="Bertelsen M.F."/>
            <person name="Dixon D."/>
            <person name="Pyecroft S."/>
            <person name="Helgen K.M."/>
            <person name="Lesk A.M."/>
            <person name="Pringle T.H."/>
            <person name="Patterson N."/>
            <person name="Zhang Y."/>
            <person name="Kreiss A."/>
            <person name="Woods G.M."/>
            <person name="Jones M.E."/>
            <person name="Schuster S.C."/>
        </authorList>
    </citation>
    <scope>NUCLEOTIDE SEQUENCE [LARGE SCALE GENOMIC DNA]</scope>
</reference>
<feature type="region of interest" description="Disordered" evidence="4">
    <location>
        <begin position="483"/>
        <end position="504"/>
    </location>
</feature>
<evidence type="ECO:0000256" key="3">
    <source>
        <dbReference type="ARBA" id="ARBA00022737"/>
    </source>
</evidence>
<reference evidence="7" key="2">
    <citation type="submission" date="2025-08" db="UniProtKB">
        <authorList>
            <consortium name="Ensembl"/>
        </authorList>
    </citation>
    <scope>IDENTIFICATION</scope>
</reference>
<feature type="compositionally biased region" description="Basic and acidic residues" evidence="4">
    <location>
        <begin position="707"/>
        <end position="718"/>
    </location>
</feature>
<dbReference type="SUPFAM" id="SSF48726">
    <property type="entry name" value="Immunoglobulin"/>
    <property type="match status" value="1"/>
</dbReference>
<sequence length="952" mass="108348">MFKKQKHFKGIMKSSYLIVITVVLSLYLTRTAATKSRKLDILSDSRCRWNGDLLMDCSFTGKSDIPKAIPQTVTTVDLSYNSIRALSGSDMKNEDWAIKHLNLRNNRISELTFSSFMCFPSLETLNLNDNGIHSISLDLQRHSSLLGKCQRKGFRNVFTSLKVLSVQRNHLNATPRGLWKLKSLQILDLSSNSISQIGPTDFQNCLQLEKLYLQNNNISKIHPNVFKDLNKLQIVNLSFNAMATVLPMMFIALTLPHLDADLSNNRWQCDCNMTVFQNFISESWREKWNRICSESISAPGPSFLSLEWLHLNCKMHMEDLISLKKVTVSPGATTLLDCDSDEPWGENETYWWIPYRRISENTKIPHISLNQMKKLVINKAEKPLEGLYVCFSTSGRKKHIIYEVSVKQKHVPRRVRRAREFPASTREAATSQDLTLAICLSVIITFLFAFCLGAFVRPYIDRLWQKRCRTKSSISENAYSNEGFYDDAGVPGNPRPLSEGEQQDSYSLSIYETTESPDLYTSIIEDGEPKANRLGEDQEQRRSRADSADKRNENWLPENHDDGSINSKDMNVLYNNLISVKKEHVHGKDVLRELTRDHSFHEDSRRASSMDRSEPKTLGLFQSHSSELESRLSEEKAFPLPQMSLQPKAQSFRESGEIGEGAYLPSEVMETQKRFSKEMQPSSHLHPPAAEQEVLDRSNYGPQNGKNENRTVLSDDPRDFNHSILLPNWENDLEIDYPNHNPTATSFSDLQNTENVNNEEILTDNSYDSDEEGSLFTLSSTDSDNDIEEVSPGEREHGATWPSMEENSIIKSSSDRMDNIQSESPEDNASIQKTFKKCDNEKKEHFESIVSRPGINLSETNLSSYQIGSSNTTGIQESPPNSEPSSPISIEIPGMFIYDHVLALDPEPSEWHHSWEKQEQAPIVKSSSQQTPVLYPRVPSNIENGDFKEMNT</sequence>
<dbReference type="InterPro" id="IPR050541">
    <property type="entry name" value="LRR_TM_domain-containing"/>
</dbReference>
<dbReference type="HOGENOM" id="CLU_016612_0_0_1"/>
<keyword evidence="3" id="KW-0677">Repeat</keyword>
<dbReference type="OrthoDB" id="660555at2759"/>
<name>G3WZV9_SARHA</name>
<keyword evidence="5" id="KW-0812">Transmembrane</keyword>
<reference evidence="7" key="3">
    <citation type="submission" date="2025-09" db="UniProtKB">
        <authorList>
            <consortium name="Ensembl"/>
        </authorList>
    </citation>
    <scope>IDENTIFICATION</scope>
</reference>
<keyword evidence="5" id="KW-0472">Membrane</keyword>
<feature type="compositionally biased region" description="Polar residues" evidence="4">
    <location>
        <begin position="865"/>
        <end position="876"/>
    </location>
</feature>
<dbReference type="InParanoid" id="G3WZV9"/>
<dbReference type="Ensembl" id="ENSSHAT00000021134.2">
    <property type="protein sequence ID" value="ENSSHAP00000020964.2"/>
    <property type="gene ID" value="ENSSHAG00000017778.2"/>
</dbReference>
<feature type="region of interest" description="Disordered" evidence="4">
    <location>
        <begin position="865"/>
        <end position="886"/>
    </location>
</feature>
<dbReference type="Proteomes" id="UP000007648">
    <property type="component" value="Unassembled WGS sequence"/>
</dbReference>
<dbReference type="Pfam" id="PF13855">
    <property type="entry name" value="LRR_8"/>
    <property type="match status" value="2"/>
</dbReference>
<dbReference type="InterPro" id="IPR001611">
    <property type="entry name" value="Leu-rich_rpt"/>
</dbReference>
<dbReference type="PROSITE" id="PS51450">
    <property type="entry name" value="LRR"/>
    <property type="match status" value="4"/>
</dbReference>
<dbReference type="AlphaFoldDB" id="G3WZV9"/>
<dbReference type="RefSeq" id="XP_012407701.1">
    <property type="nucleotide sequence ID" value="XM_012552247.3"/>
</dbReference>
<feature type="region of interest" description="Disordered" evidence="4">
    <location>
        <begin position="911"/>
        <end position="952"/>
    </location>
</feature>
<feature type="domain" description="Ig-like" evidence="6">
    <location>
        <begin position="301"/>
        <end position="407"/>
    </location>
</feature>
<dbReference type="SUPFAM" id="SSF52058">
    <property type="entry name" value="L domain-like"/>
    <property type="match status" value="1"/>
</dbReference>